<name>A0A834HTF6_RHYFE</name>
<proteinExistence type="predicted"/>
<dbReference type="AlphaFoldDB" id="A0A834HTF6"/>
<sequence length="74" mass="8098">MRADALDKPDDRGLMLKMSTLLNAPERRAAASDKGGHRNLLLRREFVAVGNANALLTSFEFLSTKKLSGSMPPQ</sequence>
<comment type="caution">
    <text evidence="1">The sequence shown here is derived from an EMBL/GenBank/DDBJ whole genome shotgun (WGS) entry which is preliminary data.</text>
</comment>
<organism evidence="1 2">
    <name type="scientific">Rhynchophorus ferrugineus</name>
    <name type="common">Red palm weevil</name>
    <name type="synonym">Curculio ferrugineus</name>
    <dbReference type="NCBI Taxonomy" id="354439"/>
    <lineage>
        <taxon>Eukaryota</taxon>
        <taxon>Metazoa</taxon>
        <taxon>Ecdysozoa</taxon>
        <taxon>Arthropoda</taxon>
        <taxon>Hexapoda</taxon>
        <taxon>Insecta</taxon>
        <taxon>Pterygota</taxon>
        <taxon>Neoptera</taxon>
        <taxon>Endopterygota</taxon>
        <taxon>Coleoptera</taxon>
        <taxon>Polyphaga</taxon>
        <taxon>Cucujiformia</taxon>
        <taxon>Curculionidae</taxon>
        <taxon>Dryophthorinae</taxon>
        <taxon>Rhynchophorus</taxon>
    </lineage>
</organism>
<evidence type="ECO:0000313" key="2">
    <source>
        <dbReference type="Proteomes" id="UP000625711"/>
    </source>
</evidence>
<dbReference type="Proteomes" id="UP000625711">
    <property type="component" value="Unassembled WGS sequence"/>
</dbReference>
<protein>
    <submittedName>
        <fullName evidence="1">Uncharacterized protein</fullName>
    </submittedName>
</protein>
<keyword evidence="2" id="KW-1185">Reference proteome</keyword>
<gene>
    <name evidence="1" type="ORF">GWI33_019634</name>
</gene>
<accession>A0A834HTF6</accession>
<evidence type="ECO:0000313" key="1">
    <source>
        <dbReference type="EMBL" id="KAF7267143.1"/>
    </source>
</evidence>
<reference evidence="1" key="1">
    <citation type="submission" date="2020-08" db="EMBL/GenBank/DDBJ databases">
        <title>Genome sequencing and assembly of the red palm weevil Rhynchophorus ferrugineus.</title>
        <authorList>
            <person name="Dias G.B."/>
            <person name="Bergman C.M."/>
            <person name="Manee M."/>
        </authorList>
    </citation>
    <scope>NUCLEOTIDE SEQUENCE</scope>
    <source>
        <strain evidence="1">AA-2017</strain>
        <tissue evidence="1">Whole larva</tissue>
    </source>
</reference>
<dbReference type="EMBL" id="JAACXV010014465">
    <property type="protein sequence ID" value="KAF7267143.1"/>
    <property type="molecule type" value="Genomic_DNA"/>
</dbReference>